<organism evidence="1 2">
    <name type="scientific">Boeremia exigua</name>
    <dbReference type="NCBI Taxonomy" id="749465"/>
    <lineage>
        <taxon>Eukaryota</taxon>
        <taxon>Fungi</taxon>
        <taxon>Dikarya</taxon>
        <taxon>Ascomycota</taxon>
        <taxon>Pezizomycotina</taxon>
        <taxon>Dothideomycetes</taxon>
        <taxon>Pleosporomycetidae</taxon>
        <taxon>Pleosporales</taxon>
        <taxon>Pleosporineae</taxon>
        <taxon>Didymellaceae</taxon>
        <taxon>Boeremia</taxon>
    </lineage>
</organism>
<accession>A0ACC2IHE8</accession>
<evidence type="ECO:0000313" key="1">
    <source>
        <dbReference type="EMBL" id="KAJ8114553.1"/>
    </source>
</evidence>
<dbReference type="EMBL" id="JAPHNI010000187">
    <property type="protein sequence ID" value="KAJ8114553.1"/>
    <property type="molecule type" value="Genomic_DNA"/>
</dbReference>
<comment type="caution">
    <text evidence="1">The sequence shown here is derived from an EMBL/GenBank/DDBJ whole genome shotgun (WGS) entry which is preliminary data.</text>
</comment>
<evidence type="ECO:0000313" key="2">
    <source>
        <dbReference type="Proteomes" id="UP001153331"/>
    </source>
</evidence>
<protein>
    <submittedName>
        <fullName evidence="1">Uncharacterized protein</fullName>
    </submittedName>
</protein>
<sequence>MKLQVRVLFLLAMPGIYKQALVALSAELAAGHIVPLQASIDYTGAPPNLSTLANFSLFETWRPKSHVLPAFGQIGDPCMHYTDPETGLFHVGYLHDGEGASGATTDDFVTYTDLNNNSANFIRPGGKNDPVAVFDGSVIEHGINGTPTLFYTSISYLPIQWTVAYVKGSETQSLAIARDGGRNFTKLDHGPVIPSPPFAINVTGFRDPFVFQNPQIDGLLKKANGTQYTIISGGTHGGGPSLFLYAHYGLESDNFQTWEYIGEWWHEKANTTWSEEGWAGRWGFNFEVGNFFALDSHGYNLNGEIFSTISSEWSFDPIVPQVSDNREMLWAAGKQSIINGTIKFEPTMAGRLDAGRSAYAAAGKAVPSSSQASQKSGAPDRFLTYLWLTGDFYGTLNTPKAQQNWTGSLLLPRELSVGHLDVVDNALAREKGAWRVDAEHENGTVTLATLHQKIAREPLAAFKSNTSAVITQAGRRRSSGATFDRSPSGRHYILSASMTFPSRSNSTRAGFEILSGDLEATRIYYQFSNESLVIDRSNSSAAAATNDWVQTEIETGKFRLFDVPSANGTEIETLNLTIVVDGGIVEVHVNDRFALSTWVWSWYEDSRNIRFLVEGGEVEFGEVTIWEGLVDAWPKRNT</sequence>
<proteinExistence type="predicted"/>
<gene>
    <name evidence="1" type="ORF">OPT61_g3597</name>
</gene>
<name>A0ACC2IHE8_9PLEO</name>
<reference evidence="1" key="1">
    <citation type="submission" date="2022-11" db="EMBL/GenBank/DDBJ databases">
        <title>Genome Sequence of Boeremia exigua.</title>
        <authorList>
            <person name="Buettner E."/>
        </authorList>
    </citation>
    <scope>NUCLEOTIDE SEQUENCE</scope>
    <source>
        <strain evidence="1">CU02</strain>
    </source>
</reference>
<keyword evidence="2" id="KW-1185">Reference proteome</keyword>
<dbReference type="Proteomes" id="UP001153331">
    <property type="component" value="Unassembled WGS sequence"/>
</dbReference>